<keyword evidence="1" id="KW-0812">Transmembrane</keyword>
<dbReference type="WBParaSite" id="nRc.2.0.1.t16851-RA">
    <property type="protein sequence ID" value="nRc.2.0.1.t16851-RA"/>
    <property type="gene ID" value="nRc.2.0.1.g16851"/>
</dbReference>
<accession>A0A915ISQ8</accession>
<sequence length="65" mass="7421">MQSSLLAHRQKMWKAHPSARAGPLVVAMYWVVYFEYIGFWSWSGSKVLRISGPPPGPKCLECRVQ</sequence>
<feature type="transmembrane region" description="Helical" evidence="1">
    <location>
        <begin position="21"/>
        <end position="42"/>
    </location>
</feature>
<keyword evidence="1" id="KW-1133">Transmembrane helix</keyword>
<reference evidence="3" key="1">
    <citation type="submission" date="2022-11" db="UniProtKB">
        <authorList>
            <consortium name="WormBaseParasite"/>
        </authorList>
    </citation>
    <scope>IDENTIFICATION</scope>
</reference>
<dbReference type="AlphaFoldDB" id="A0A915ISQ8"/>
<protein>
    <submittedName>
        <fullName evidence="3">Uncharacterized protein</fullName>
    </submittedName>
</protein>
<keyword evidence="1" id="KW-0472">Membrane</keyword>
<keyword evidence="2" id="KW-1185">Reference proteome</keyword>
<evidence type="ECO:0000313" key="3">
    <source>
        <dbReference type="WBParaSite" id="nRc.2.0.1.t16851-RA"/>
    </source>
</evidence>
<name>A0A915ISQ8_ROMCU</name>
<evidence type="ECO:0000313" key="2">
    <source>
        <dbReference type="Proteomes" id="UP000887565"/>
    </source>
</evidence>
<organism evidence="2 3">
    <name type="scientific">Romanomermis culicivorax</name>
    <name type="common">Nematode worm</name>
    <dbReference type="NCBI Taxonomy" id="13658"/>
    <lineage>
        <taxon>Eukaryota</taxon>
        <taxon>Metazoa</taxon>
        <taxon>Ecdysozoa</taxon>
        <taxon>Nematoda</taxon>
        <taxon>Enoplea</taxon>
        <taxon>Dorylaimia</taxon>
        <taxon>Mermithida</taxon>
        <taxon>Mermithoidea</taxon>
        <taxon>Mermithidae</taxon>
        <taxon>Romanomermis</taxon>
    </lineage>
</organism>
<proteinExistence type="predicted"/>
<evidence type="ECO:0000256" key="1">
    <source>
        <dbReference type="SAM" id="Phobius"/>
    </source>
</evidence>
<dbReference type="Proteomes" id="UP000887565">
    <property type="component" value="Unplaced"/>
</dbReference>